<dbReference type="GO" id="GO:0009103">
    <property type="term" value="P:lipopolysaccharide biosynthetic process"/>
    <property type="evidence" value="ECO:0007669"/>
    <property type="project" value="TreeGrafter"/>
</dbReference>
<protein>
    <recommendedName>
        <fullName evidence="7">Acyltransferase</fullName>
    </recommendedName>
</protein>
<keyword evidence="2" id="KW-1133">Transmembrane helix</keyword>
<keyword evidence="2" id="KW-0812">Transmembrane</keyword>
<organism evidence="5 6">
    <name type="scientific">Corynebacterium maris DSM 45190</name>
    <dbReference type="NCBI Taxonomy" id="1224163"/>
    <lineage>
        <taxon>Bacteria</taxon>
        <taxon>Bacillati</taxon>
        <taxon>Actinomycetota</taxon>
        <taxon>Actinomycetes</taxon>
        <taxon>Mycobacteriales</taxon>
        <taxon>Corynebacteriaceae</taxon>
        <taxon>Corynebacterium</taxon>
    </lineage>
</organism>
<evidence type="ECO:0008006" key="7">
    <source>
        <dbReference type="Google" id="ProtNLM"/>
    </source>
</evidence>
<sequence>MAMSARSHTYRWDLNGLRGVAIGLVVLFHVFGDRVSGGVDVFLLLSGYFFLGSQLRYATRRNASLNPWWPIWRTLRRLIPSLAVVLATTVALVFWLAPHLMSPELAKQLPASLFHYLNWELIRQDADYAAASADTSPLQHLWSMSVQGQFYLVAIFFALGFAVLVRRRGWDDARVRRVAGPILIGLTALSFAWACRGGLIGTPANYYSTFSRMWELTLGAVLALYLPYLRIPQRLAGPATAVGLAMIALTGFLIPVSLAFPGPAALLPIGGAVLIIAGGGDNATSRFLAARPATWLGGVAYPLYLWHWPLLIILTTATGNQTPPLWLGVAVIALSLVLADLTHRFVETPLTQRSRRPTRDQKPMRSALRSLRDRPGQRRAASGAVVSMIVVALLSVSPVYASYLTSLDNQESSPTLHPGAAALDGPAAPDWAPLQPDPAFVAGIRPAPTVDKCMIHRGAPVDRFADEECVYGDPAAEATVVLAGGSHAETWMTPLDELGRAHGFRVVPLLRQACPVVLGEHYGVSDDCAAWSEGAVERILELDPDVVISTTTRPIHSGGPGPDLVPAGYENFWRTLDEHGVTFFGLRDNPWVHGRDQGVPDANRCLLNHAAGGATFVDDPDPLIACAVPRAETYAPVDPAAAVLAQYPSAVAVDTADWFCGPELCLPAIGNVPVYRDDDHVSNAYAATLADLLWERLRPALGR</sequence>
<feature type="region of interest" description="Disordered" evidence="1">
    <location>
        <begin position="349"/>
        <end position="376"/>
    </location>
</feature>
<evidence type="ECO:0000313" key="5">
    <source>
        <dbReference type="EMBL" id="AGS35576.1"/>
    </source>
</evidence>
<name>S5TL32_9CORY</name>
<feature type="transmembrane region" description="Helical" evidence="2">
    <location>
        <begin position="260"/>
        <end position="280"/>
    </location>
</feature>
<feature type="transmembrane region" description="Helical" evidence="2">
    <location>
        <begin position="178"/>
        <end position="199"/>
    </location>
</feature>
<feature type="domain" description="Acyltransferase 3" evidence="3">
    <location>
        <begin position="13"/>
        <end position="342"/>
    </location>
</feature>
<feature type="transmembrane region" description="Helical" evidence="2">
    <location>
        <begin position="211"/>
        <end position="228"/>
    </location>
</feature>
<dbReference type="HOGENOM" id="CLU_005679_10_1_11"/>
<feature type="transmembrane region" description="Helical" evidence="2">
    <location>
        <begin position="37"/>
        <end position="57"/>
    </location>
</feature>
<feature type="transmembrane region" description="Helical" evidence="2">
    <location>
        <begin position="380"/>
        <end position="403"/>
    </location>
</feature>
<evidence type="ECO:0000259" key="4">
    <source>
        <dbReference type="Pfam" id="PF19040"/>
    </source>
</evidence>
<keyword evidence="6" id="KW-1185">Reference proteome</keyword>
<dbReference type="GO" id="GO:0016020">
    <property type="term" value="C:membrane"/>
    <property type="evidence" value="ECO:0007669"/>
    <property type="project" value="TreeGrafter"/>
</dbReference>
<feature type="transmembrane region" description="Helical" evidence="2">
    <location>
        <begin position="235"/>
        <end position="254"/>
    </location>
</feature>
<evidence type="ECO:0000256" key="2">
    <source>
        <dbReference type="SAM" id="Phobius"/>
    </source>
</evidence>
<proteinExistence type="predicted"/>
<dbReference type="InterPro" id="IPR002656">
    <property type="entry name" value="Acyl_transf_3_dom"/>
</dbReference>
<dbReference type="PANTHER" id="PTHR23028">
    <property type="entry name" value="ACETYLTRANSFERASE"/>
    <property type="match status" value="1"/>
</dbReference>
<evidence type="ECO:0000259" key="3">
    <source>
        <dbReference type="Pfam" id="PF01757"/>
    </source>
</evidence>
<feature type="transmembrane region" description="Helical" evidence="2">
    <location>
        <begin position="148"/>
        <end position="166"/>
    </location>
</feature>
<dbReference type="eggNOG" id="COG1835">
    <property type="taxonomic scope" value="Bacteria"/>
</dbReference>
<dbReference type="AlphaFoldDB" id="S5TL32"/>
<keyword evidence="2" id="KW-0472">Membrane</keyword>
<feature type="transmembrane region" description="Helical" evidence="2">
    <location>
        <begin position="12"/>
        <end position="31"/>
    </location>
</feature>
<dbReference type="EMBL" id="CP003924">
    <property type="protein sequence ID" value="AGS35576.1"/>
    <property type="molecule type" value="Genomic_DNA"/>
</dbReference>
<evidence type="ECO:0000256" key="1">
    <source>
        <dbReference type="SAM" id="MobiDB-lite"/>
    </source>
</evidence>
<feature type="transmembrane region" description="Helical" evidence="2">
    <location>
        <begin position="292"/>
        <end position="313"/>
    </location>
</feature>
<dbReference type="PATRIC" id="fig|1224163.3.peg.2122"/>
<reference evidence="5 6" key="1">
    <citation type="submission" date="2012-11" db="EMBL/GenBank/DDBJ databases">
        <title>The complete genome sequence of Corynebacterium maris Coryn-1 (=DSM 45190).</title>
        <authorList>
            <person name="Schaffert L."/>
            <person name="Albersmeier A."/>
            <person name="Kalinowski J."/>
            <person name="Ruckert C."/>
        </authorList>
    </citation>
    <scope>NUCLEOTIDE SEQUENCE [LARGE SCALE GENOMIC DNA]</scope>
    <source>
        <strain evidence="6">Coryn-1</strain>
    </source>
</reference>
<dbReference type="PANTHER" id="PTHR23028:SF53">
    <property type="entry name" value="ACYL_TRANSF_3 DOMAIN-CONTAINING PROTEIN"/>
    <property type="match status" value="1"/>
</dbReference>
<feature type="domain" description="SGNH" evidence="4">
    <location>
        <begin position="464"/>
        <end position="693"/>
    </location>
</feature>
<dbReference type="STRING" id="1224163.B841_10520"/>
<feature type="transmembrane region" description="Helical" evidence="2">
    <location>
        <begin position="325"/>
        <end position="346"/>
    </location>
</feature>
<dbReference type="KEGG" id="cmd:B841_10520"/>
<gene>
    <name evidence="5" type="ORF">B841_10520</name>
</gene>
<accession>S5TL32</accession>
<evidence type="ECO:0000313" key="6">
    <source>
        <dbReference type="Proteomes" id="UP000015388"/>
    </source>
</evidence>
<feature type="transmembrane region" description="Helical" evidence="2">
    <location>
        <begin position="78"/>
        <end position="97"/>
    </location>
</feature>
<dbReference type="InterPro" id="IPR043968">
    <property type="entry name" value="SGNH"/>
</dbReference>
<dbReference type="Pfam" id="PF01757">
    <property type="entry name" value="Acyl_transf_3"/>
    <property type="match status" value="1"/>
</dbReference>
<dbReference type="InterPro" id="IPR050879">
    <property type="entry name" value="Acyltransferase_3"/>
</dbReference>
<dbReference type="Proteomes" id="UP000015388">
    <property type="component" value="Chromosome"/>
</dbReference>
<dbReference type="Pfam" id="PF19040">
    <property type="entry name" value="SGNH"/>
    <property type="match status" value="1"/>
</dbReference>
<dbReference type="GO" id="GO:0016747">
    <property type="term" value="F:acyltransferase activity, transferring groups other than amino-acyl groups"/>
    <property type="evidence" value="ECO:0007669"/>
    <property type="project" value="InterPro"/>
</dbReference>